<feature type="compositionally biased region" description="Low complexity" evidence="1">
    <location>
        <begin position="362"/>
        <end position="377"/>
    </location>
</feature>
<feature type="region of interest" description="Disordered" evidence="1">
    <location>
        <begin position="406"/>
        <end position="534"/>
    </location>
</feature>
<name>A0A060TB07_BLAAD</name>
<organism evidence="2">
    <name type="scientific">Blastobotrys adeninivorans</name>
    <name type="common">Yeast</name>
    <name type="synonym">Arxula adeninivorans</name>
    <dbReference type="NCBI Taxonomy" id="409370"/>
    <lineage>
        <taxon>Eukaryota</taxon>
        <taxon>Fungi</taxon>
        <taxon>Dikarya</taxon>
        <taxon>Ascomycota</taxon>
        <taxon>Saccharomycotina</taxon>
        <taxon>Dipodascomycetes</taxon>
        <taxon>Dipodascales</taxon>
        <taxon>Trichomonascaceae</taxon>
        <taxon>Blastobotrys</taxon>
    </lineage>
</organism>
<feature type="compositionally biased region" description="Low complexity" evidence="1">
    <location>
        <begin position="173"/>
        <end position="204"/>
    </location>
</feature>
<dbReference type="AlphaFoldDB" id="A0A060TB07"/>
<gene>
    <name evidence="2" type="ORF">GNLVRS02_ARAD1B04664g</name>
</gene>
<feature type="compositionally biased region" description="Low complexity" evidence="1">
    <location>
        <begin position="53"/>
        <end position="67"/>
    </location>
</feature>
<reference evidence="2" key="1">
    <citation type="submission" date="2014-02" db="EMBL/GenBank/DDBJ databases">
        <authorList>
            <person name="Genoscope - CEA"/>
        </authorList>
    </citation>
    <scope>NUCLEOTIDE SEQUENCE</scope>
    <source>
        <strain evidence="2">LS3</strain>
    </source>
</reference>
<dbReference type="EMBL" id="HG937692">
    <property type="protein sequence ID" value="CDP36072.1"/>
    <property type="molecule type" value="Genomic_DNA"/>
</dbReference>
<evidence type="ECO:0000313" key="2">
    <source>
        <dbReference type="EMBL" id="CDP36072.1"/>
    </source>
</evidence>
<sequence length="552" mass="59242">MTAATATATVSPAGPPAFCFPAPNHGDSSGSSSSSGGSRNRGFHSRQYTVDLSWLNSASSEAGSSTSMPPPSRSPHRGHAHRRSGALSVHDLSGLDLPQPRHLGPALSLQKPSSPGSGGGLYSQQKASLSASSLPMPPSSSRSDSNSDSPSPRLRVSFAEPKDSKDSRELRGSPHSQSPSETSPTTCTKTPPTKASPTKSCPTTNSIPTLSPPETADYERRGSMDSNSRPKQSRHKKVKSWAGSLMRRHDHKSKTEENSDCASDASNKAKDALTSSDIHLHSSSYVPATNTSPVSTSFASFSVDRPPAPVIDLAEAELAEPSMLKFKPTESSPRTGDSIIEEEEEEDDEQDRLRTPPTIGGASSSAVSLQSTASATYNRDRGRYARRSYSSGLLAQAYRSRLEQADPIPAVPAIPTSDAAVSSPEASDDDEPRQSALISKNSEPGSRTESKQEPKSEPKQEPALNSGPNEPKEKEQVPIPRPRPRTDNDEGRRKRLSLIRLRRGSNTSISSSFSFAQHRSGTPSILSTESKRSLSRRMFGWMRKARDPPRNL</sequence>
<feature type="compositionally biased region" description="Acidic residues" evidence="1">
    <location>
        <begin position="339"/>
        <end position="350"/>
    </location>
</feature>
<proteinExistence type="predicted"/>
<feature type="region of interest" description="Disordered" evidence="1">
    <location>
        <begin position="318"/>
        <end position="385"/>
    </location>
</feature>
<accession>A0A060TB07</accession>
<feature type="compositionally biased region" description="Low complexity" evidence="1">
    <location>
        <begin position="122"/>
        <end position="153"/>
    </location>
</feature>
<feature type="compositionally biased region" description="Basic residues" evidence="1">
    <location>
        <begin position="493"/>
        <end position="503"/>
    </location>
</feature>
<evidence type="ECO:0000256" key="1">
    <source>
        <dbReference type="SAM" id="MobiDB-lite"/>
    </source>
</evidence>
<feature type="compositionally biased region" description="Polar residues" evidence="1">
    <location>
        <begin position="436"/>
        <end position="445"/>
    </location>
</feature>
<protein>
    <submittedName>
        <fullName evidence="2">ARAD1B04664p</fullName>
    </submittedName>
</protein>
<feature type="compositionally biased region" description="Polar residues" evidence="1">
    <location>
        <begin position="515"/>
        <end position="528"/>
    </location>
</feature>
<feature type="compositionally biased region" description="Basic residues" evidence="1">
    <location>
        <begin position="74"/>
        <end position="84"/>
    </location>
</feature>
<feature type="region of interest" description="Disordered" evidence="1">
    <location>
        <begin position="1"/>
        <end position="270"/>
    </location>
</feature>
<feature type="compositionally biased region" description="Low complexity" evidence="1">
    <location>
        <begin position="16"/>
        <end position="38"/>
    </location>
</feature>
<feature type="compositionally biased region" description="Basic and acidic residues" evidence="1">
    <location>
        <begin position="446"/>
        <end position="460"/>
    </location>
</feature>
<feature type="compositionally biased region" description="Basic and acidic residues" evidence="1">
    <location>
        <begin position="160"/>
        <end position="172"/>
    </location>
</feature>
<feature type="compositionally biased region" description="Low complexity" evidence="1">
    <location>
        <begin position="505"/>
        <end position="514"/>
    </location>
</feature>
<reference evidence="2" key="2">
    <citation type="submission" date="2014-06" db="EMBL/GenBank/DDBJ databases">
        <title>The complete genome of Blastobotrys (Arxula) adeninivorans LS3 - a yeast of biotechnological interest.</title>
        <authorList>
            <person name="Kunze G."/>
            <person name="Gaillardin C."/>
            <person name="Czernicka M."/>
            <person name="Durrens P."/>
            <person name="Martin T."/>
            <person name="Boer E."/>
            <person name="Gabaldon T."/>
            <person name="Cruz J."/>
            <person name="Talla E."/>
            <person name="Marck C."/>
            <person name="Goffeau A."/>
            <person name="Barbe V."/>
            <person name="Baret P."/>
            <person name="Baronian K."/>
            <person name="Beier S."/>
            <person name="Bleykasten C."/>
            <person name="Bode R."/>
            <person name="Casaregola S."/>
            <person name="Despons L."/>
            <person name="Fairhead C."/>
            <person name="Giersberg M."/>
            <person name="Gierski P."/>
            <person name="Hahnel U."/>
            <person name="Hartmann A."/>
            <person name="Jankowska D."/>
            <person name="Jubin C."/>
            <person name="Jung P."/>
            <person name="Lafontaine I."/>
            <person name="Leh-Louis V."/>
            <person name="Lemaire M."/>
            <person name="Marcet-Houben M."/>
            <person name="Mascher M."/>
            <person name="Morel G."/>
            <person name="Richard G.-F."/>
            <person name="Riechen J."/>
            <person name="Sacerdot C."/>
            <person name="Sarkar A."/>
            <person name="Savel G."/>
            <person name="Schacherer J."/>
            <person name="Sherman D."/>
            <person name="Straub M.-L."/>
            <person name="Stein N."/>
            <person name="Thierry A."/>
            <person name="Trautwein-Schult A."/>
            <person name="Westhof E."/>
            <person name="Worch S."/>
            <person name="Dujon B."/>
            <person name="Souciet J.-L."/>
            <person name="Wincker P."/>
            <person name="Scholz U."/>
            <person name="Neuveglise N."/>
        </authorList>
    </citation>
    <scope>NUCLEOTIDE SEQUENCE</scope>
    <source>
        <strain evidence="2">LS3</strain>
    </source>
</reference>